<keyword evidence="1" id="KW-0812">Transmembrane</keyword>
<keyword evidence="3" id="KW-1185">Reference proteome</keyword>
<dbReference type="RefSeq" id="WP_249656554.1">
    <property type="nucleotide sequence ID" value="NZ_JAMFMA010000001.1"/>
</dbReference>
<protein>
    <submittedName>
        <fullName evidence="2">Uncharacterized protein</fullName>
    </submittedName>
</protein>
<feature type="transmembrane region" description="Helical" evidence="1">
    <location>
        <begin position="14"/>
        <end position="34"/>
    </location>
</feature>
<evidence type="ECO:0000256" key="1">
    <source>
        <dbReference type="SAM" id="Phobius"/>
    </source>
</evidence>
<evidence type="ECO:0000313" key="3">
    <source>
        <dbReference type="Proteomes" id="UP001203607"/>
    </source>
</evidence>
<accession>A0ABT0PPQ5</accession>
<gene>
    <name evidence="2" type="ORF">M3P19_05110</name>
</gene>
<keyword evidence="1" id="KW-1133">Transmembrane helix</keyword>
<proteinExistence type="predicted"/>
<evidence type="ECO:0000313" key="2">
    <source>
        <dbReference type="EMBL" id="MCL6273377.1"/>
    </source>
</evidence>
<comment type="caution">
    <text evidence="2">The sequence shown here is derived from an EMBL/GenBank/DDBJ whole genome shotgun (WGS) entry which is preliminary data.</text>
</comment>
<organism evidence="2 3">
    <name type="scientific">Flagellimonas spongiicola</name>
    <dbReference type="NCBI Taxonomy" id="2942208"/>
    <lineage>
        <taxon>Bacteria</taxon>
        <taxon>Pseudomonadati</taxon>
        <taxon>Bacteroidota</taxon>
        <taxon>Flavobacteriia</taxon>
        <taxon>Flavobacteriales</taxon>
        <taxon>Flavobacteriaceae</taxon>
        <taxon>Flagellimonas</taxon>
    </lineage>
</organism>
<feature type="transmembrane region" description="Helical" evidence="1">
    <location>
        <begin position="54"/>
        <end position="75"/>
    </location>
</feature>
<name>A0ABT0PPQ5_9FLAO</name>
<sequence>MNHQLFSLSIINAFWYYVVIVVLLLLLTFFIYRVIKDNLQLFKNIGAMSNFSKILFSTFLFWSPLLVPIILAFMAEAKIKDSIESEVYDEGYVLQLDPKRKNFLVDANYTLEQNQIQLDQHYQRKIDSLGTFTENAKKEIPKKVGDAIRSSFTAVQANLMNRPSYKWYQFKKRAKNKAIKRLNELNVRMTNQTNAALKESNEKFASNIENQLQEALDRSDMKVDTIGLKSKKLVSSTLVNLRKEAYKYVSGTYYTLKTAEHILNFLLIIAIIKSLLYVFTRVLYKKDSGVAFSIDYEPFYRKGELTKYKDRFVIPKQTKKTYYFKRSIGPSGGSQSLSFPQITRCTLTRLFSFCLPMDKIEMKENDYRIQLDLMENQRIVKYKLLKDEQCIFNFKNFVAIEKGVKLKTIFRFELACFLFQKIRYSVAEGPGELILSTKGSCIISPEQGSKISQPLYRIIAFQKKAKFHVASTLKLKDVFFSDFNIVKENNANIIIDSSGNRKKYIGVIKFFWRFLIPFS</sequence>
<reference evidence="2 3" key="1">
    <citation type="submission" date="2022-05" db="EMBL/GenBank/DDBJ databases">
        <authorList>
            <person name="Park J.-S."/>
        </authorList>
    </citation>
    <scope>NUCLEOTIDE SEQUENCE [LARGE SCALE GENOMIC DNA]</scope>
    <source>
        <strain evidence="2 3">2012CJ35-5</strain>
    </source>
</reference>
<keyword evidence="1" id="KW-0472">Membrane</keyword>
<dbReference type="EMBL" id="JAMFMA010000001">
    <property type="protein sequence ID" value="MCL6273377.1"/>
    <property type="molecule type" value="Genomic_DNA"/>
</dbReference>
<feature type="transmembrane region" description="Helical" evidence="1">
    <location>
        <begin position="262"/>
        <end position="284"/>
    </location>
</feature>
<dbReference type="Proteomes" id="UP001203607">
    <property type="component" value="Unassembled WGS sequence"/>
</dbReference>